<dbReference type="Pfam" id="PF13730">
    <property type="entry name" value="HTH_36"/>
    <property type="match status" value="1"/>
</dbReference>
<dbReference type="InterPro" id="IPR036390">
    <property type="entry name" value="WH_DNA-bd_sf"/>
</dbReference>
<sequence>MSWEALAWAKDSDIAHPVAKFILVLLANKADENFSCYPSIRTLMAESGAGRSTILRALSYLETRGLMSRRPQFHDSGARRSTPCVTGLSETAAVANHRYRARQDHHFP</sequence>
<keyword evidence="2" id="KW-1185">Reference proteome</keyword>
<dbReference type="Proteomes" id="UP001564760">
    <property type="component" value="Unassembled WGS sequence"/>
</dbReference>
<dbReference type="RefSeq" id="WP_369740006.1">
    <property type="nucleotide sequence ID" value="NZ_JBGEDP010000001.1"/>
</dbReference>
<dbReference type="Gene3D" id="1.10.10.10">
    <property type="entry name" value="Winged helix-like DNA-binding domain superfamily/Winged helix DNA-binding domain"/>
    <property type="match status" value="1"/>
</dbReference>
<dbReference type="InterPro" id="IPR036388">
    <property type="entry name" value="WH-like_DNA-bd_sf"/>
</dbReference>
<reference evidence="1 2" key="1">
    <citation type="submission" date="2024-08" db="EMBL/GenBank/DDBJ databases">
        <title>Mycobacterium servetensis sp. nov., a novel rapid-growing mycobacterial species recovered from a human patient in Zaragoza, Spain.</title>
        <authorList>
            <person name="Tristancho-Baro A.I."/>
            <person name="Buenestado-Serrano S."/>
            <person name="Garcia De Viedma D."/>
            <person name="Milagro-Beamonte A."/>
            <person name="Burillo N."/>
            <person name="Sanz S."/>
            <person name="Lopez-Calleja A.I."/>
            <person name="Penas-Utrilla D."/>
            <person name="Guardingo M."/>
            <person name="Garcia M.J."/>
            <person name="Vinuelas-Bayon J."/>
        </authorList>
    </citation>
    <scope>NUCLEOTIDE SEQUENCE [LARGE SCALE GENOMIC DNA]</scope>
    <source>
        <strain evidence="2">HUMS_12744610</strain>
    </source>
</reference>
<gene>
    <name evidence="1" type="ORF">AB8998_23360</name>
</gene>
<dbReference type="SUPFAM" id="SSF46785">
    <property type="entry name" value="Winged helix' DNA-binding domain"/>
    <property type="match status" value="1"/>
</dbReference>
<dbReference type="EMBL" id="JBGEDP010000001">
    <property type="protein sequence ID" value="MEY8017702.1"/>
    <property type="molecule type" value="Genomic_DNA"/>
</dbReference>
<protein>
    <submittedName>
        <fullName evidence="1">Helix-turn-helix domain-containing protein</fullName>
    </submittedName>
</protein>
<evidence type="ECO:0000313" key="2">
    <source>
        <dbReference type="Proteomes" id="UP001564760"/>
    </source>
</evidence>
<evidence type="ECO:0000313" key="1">
    <source>
        <dbReference type="EMBL" id="MEY8017702.1"/>
    </source>
</evidence>
<organism evidence="1 2">
    <name type="scientific">Mycobacterium servetii</name>
    <dbReference type="NCBI Taxonomy" id="3237418"/>
    <lineage>
        <taxon>Bacteria</taxon>
        <taxon>Bacillati</taxon>
        <taxon>Actinomycetota</taxon>
        <taxon>Actinomycetes</taxon>
        <taxon>Mycobacteriales</taxon>
        <taxon>Mycobacteriaceae</taxon>
        <taxon>Mycobacterium</taxon>
    </lineage>
</organism>
<accession>A0ABV4C5B2</accession>
<name>A0ABV4C5B2_9MYCO</name>
<proteinExistence type="predicted"/>
<comment type="caution">
    <text evidence="1">The sequence shown here is derived from an EMBL/GenBank/DDBJ whole genome shotgun (WGS) entry which is preliminary data.</text>
</comment>